<keyword evidence="3" id="KW-0812">Transmembrane</keyword>
<evidence type="ECO:0000256" key="2">
    <source>
        <dbReference type="SAM" id="MobiDB-lite"/>
    </source>
</evidence>
<dbReference type="EMBL" id="BAAASZ010000026">
    <property type="protein sequence ID" value="GAA2449241.1"/>
    <property type="molecule type" value="Genomic_DNA"/>
</dbReference>
<reference evidence="6" key="1">
    <citation type="journal article" date="2019" name="Int. J. Syst. Evol. Microbiol.">
        <title>The Global Catalogue of Microorganisms (GCM) 10K type strain sequencing project: providing services to taxonomists for standard genome sequencing and annotation.</title>
        <authorList>
            <consortium name="The Broad Institute Genomics Platform"/>
            <consortium name="The Broad Institute Genome Sequencing Center for Infectious Disease"/>
            <person name="Wu L."/>
            <person name="Ma J."/>
        </authorList>
    </citation>
    <scope>NUCLEOTIDE SEQUENCE [LARGE SCALE GENOMIC DNA]</scope>
    <source>
        <strain evidence="6">JCM 6305</strain>
    </source>
</reference>
<sequence length="201" mass="20979">MAQYNSGPQQWGPGRPQQPMPPQKKSNAGKIIGFGCLGVIAFFIVIGVIAAALGGGGDESAEKKPAASSAPKDSGGEKGGEKEEAPKEEAAEESPIAITAEKTDLRPTILADGEDYTSILVTVVNNDTEKVDVNPLYFEVTGADGAKYDVELAVDERQIDTVELAKGEKVTGAVTVKGTIEPKSVTFMNGLLGDTIKADVE</sequence>
<feature type="domain" description="DUF4352" evidence="4">
    <location>
        <begin position="111"/>
        <end position="175"/>
    </location>
</feature>
<name>A0ABP5X9W5_9ACTN</name>
<evidence type="ECO:0000313" key="6">
    <source>
        <dbReference type="Proteomes" id="UP001501638"/>
    </source>
</evidence>
<dbReference type="RefSeq" id="WP_344324070.1">
    <property type="nucleotide sequence ID" value="NZ_BAAASZ010000026.1"/>
</dbReference>
<gene>
    <name evidence="5" type="ORF">GCM10010405_35810</name>
</gene>
<protein>
    <recommendedName>
        <fullName evidence="4">DUF4352 domain-containing protein</fullName>
    </recommendedName>
</protein>
<accession>A0ABP5X9W5</accession>
<keyword evidence="3" id="KW-1133">Transmembrane helix</keyword>
<dbReference type="Proteomes" id="UP001501638">
    <property type="component" value="Unassembled WGS sequence"/>
</dbReference>
<feature type="compositionally biased region" description="Basic and acidic residues" evidence="2">
    <location>
        <begin position="74"/>
        <end position="89"/>
    </location>
</feature>
<evidence type="ECO:0000259" key="4">
    <source>
        <dbReference type="Pfam" id="PF11611"/>
    </source>
</evidence>
<dbReference type="Pfam" id="PF11611">
    <property type="entry name" value="DUF4352"/>
    <property type="match status" value="1"/>
</dbReference>
<keyword evidence="3" id="KW-0472">Membrane</keyword>
<dbReference type="Gene3D" id="2.60.40.1240">
    <property type="match status" value="1"/>
</dbReference>
<evidence type="ECO:0000313" key="5">
    <source>
        <dbReference type="EMBL" id="GAA2449241.1"/>
    </source>
</evidence>
<proteinExistence type="predicted"/>
<evidence type="ECO:0000256" key="3">
    <source>
        <dbReference type="SAM" id="Phobius"/>
    </source>
</evidence>
<feature type="region of interest" description="Disordered" evidence="2">
    <location>
        <begin position="57"/>
        <end position="101"/>
    </location>
</feature>
<keyword evidence="1" id="KW-0732">Signal</keyword>
<keyword evidence="6" id="KW-1185">Reference proteome</keyword>
<comment type="caution">
    <text evidence="5">The sequence shown here is derived from an EMBL/GenBank/DDBJ whole genome shotgun (WGS) entry which is preliminary data.</text>
</comment>
<organism evidence="5 6">
    <name type="scientific">Streptomyces macrosporus</name>
    <dbReference type="NCBI Taxonomy" id="44032"/>
    <lineage>
        <taxon>Bacteria</taxon>
        <taxon>Bacillati</taxon>
        <taxon>Actinomycetota</taxon>
        <taxon>Actinomycetes</taxon>
        <taxon>Kitasatosporales</taxon>
        <taxon>Streptomycetaceae</taxon>
        <taxon>Streptomyces</taxon>
    </lineage>
</organism>
<feature type="region of interest" description="Disordered" evidence="2">
    <location>
        <begin position="1"/>
        <end position="26"/>
    </location>
</feature>
<feature type="transmembrane region" description="Helical" evidence="3">
    <location>
        <begin position="31"/>
        <end position="54"/>
    </location>
</feature>
<dbReference type="InterPro" id="IPR029050">
    <property type="entry name" value="Immunoprotect_excell_Ig-like"/>
</dbReference>
<evidence type="ECO:0000256" key="1">
    <source>
        <dbReference type="ARBA" id="ARBA00022729"/>
    </source>
</evidence>
<dbReference type="InterPro" id="IPR029051">
    <property type="entry name" value="DUF4352"/>
</dbReference>